<dbReference type="EMBL" id="CP045851">
    <property type="protein sequence ID" value="QGG95927.1"/>
    <property type="molecule type" value="Genomic_DNA"/>
</dbReference>
<organism evidence="7 8">
    <name type="scientific">Actinomarinicola tropica</name>
    <dbReference type="NCBI Taxonomy" id="2789776"/>
    <lineage>
        <taxon>Bacteria</taxon>
        <taxon>Bacillati</taxon>
        <taxon>Actinomycetota</taxon>
        <taxon>Acidimicrobiia</taxon>
        <taxon>Acidimicrobiales</taxon>
        <taxon>Iamiaceae</taxon>
        <taxon>Actinomarinicola</taxon>
    </lineage>
</organism>
<sequence length="886" mass="97144">MHDHNPTTVAPPGRDDEQRPRARRRTHQIVRDPVARAGLRDPWRLVFWSRYFAIPLLALIAGAAPEAVVDVPLEVSVLVAASLPVTIAADRLRRRWPVLPERMIAVDALIAAVVVLAHHDALGGAALALLADVAMVAAAAGRGAAVRAVLWTGAVMLFPAIVVQGLGVLLLAVLVVAGTFVAIVVGNVADGQRELHRNQEHLLAGIDGIVWTMTTNPPATLTVAGRVGPILGRPPEEIDSPESWIVTIHPDDRARVLDHLSRTMTGEIDGEHVEYRLVASDGREVRVRDTQRCERDASGRPVRVRGLVIDVTDLRRIEEDLSHHRDIVQHIHTALLVVRLADPGDPRSLTLVSANPAAARLLGRDATDHIGERLIDVFPVLRDGPIPARLVDTITVGVGFDSEMPLVDEPDSPVLAVHTFPMPDRSATMALQDVTDRARVQARLRHQALHDALTGLPNRVLLNDRLRKGLSRAQRSGEPIAIMIMDLNHFKEVNDTLGHHSGDVLLSEVAQRLRDALREADTVARLGGDEFAILLTTNATRSGAIAVAEKIGRLVERPVDVDGVSIQVSASIGIAFFPEHADDADGLARRADVAMYVAKRTSSTFAVYAPEDDRSSIRRLTLLGELRQAITQDQLVLHHQPTVELSTGHVLRTEALLRWKHPTHGLMPPGEFMELAEMSGVVQPLTRWVLRQSVRQVKQLSVDGQFLHVAVNVSARNLYEPDLVDWIVGLLEEERFPGERLTLEITESLLMDDPLLALGVLRRLKAFGISLSIDDFGTGYSSLSYLRDLPIDEIKIDQSFVGAMSLPGGDDTIVRSVIDLGHNLGLAVVAEGVEDWETLERLVELGCDRAQGFLLSQPLPADELAVLLESDRFRRFAHRLDLPDDW</sequence>
<dbReference type="InterPro" id="IPR035965">
    <property type="entry name" value="PAS-like_dom_sf"/>
</dbReference>
<dbReference type="SUPFAM" id="SSF141868">
    <property type="entry name" value="EAL domain-like"/>
    <property type="match status" value="1"/>
</dbReference>
<dbReference type="Proteomes" id="UP000334019">
    <property type="component" value="Chromosome"/>
</dbReference>
<protein>
    <submittedName>
        <fullName evidence="7">EAL domain-containing protein</fullName>
    </submittedName>
</protein>
<feature type="domain" description="EAL" evidence="5">
    <location>
        <begin position="619"/>
        <end position="872"/>
    </location>
</feature>
<dbReference type="InterPro" id="IPR029787">
    <property type="entry name" value="Nucleotide_cyclase"/>
</dbReference>
<dbReference type="PROSITE" id="PS50112">
    <property type="entry name" value="PAS"/>
    <property type="match status" value="1"/>
</dbReference>
<proteinExistence type="predicted"/>
<evidence type="ECO:0000256" key="2">
    <source>
        <dbReference type="SAM" id="Phobius"/>
    </source>
</evidence>
<dbReference type="CDD" id="cd01948">
    <property type="entry name" value="EAL"/>
    <property type="match status" value="1"/>
</dbReference>
<evidence type="ECO:0000313" key="7">
    <source>
        <dbReference type="EMBL" id="QGG95927.1"/>
    </source>
</evidence>
<dbReference type="Pfam" id="PF00563">
    <property type="entry name" value="EAL"/>
    <property type="match status" value="1"/>
</dbReference>
<dbReference type="Pfam" id="PF13188">
    <property type="entry name" value="PAS_8"/>
    <property type="match status" value="1"/>
</dbReference>
<name>A0A5Q2RP96_9ACTN</name>
<feature type="domain" description="PAC" evidence="4">
    <location>
        <begin position="271"/>
        <end position="323"/>
    </location>
</feature>
<dbReference type="PROSITE" id="PS50887">
    <property type="entry name" value="GGDEF"/>
    <property type="match status" value="1"/>
</dbReference>
<dbReference type="Gene3D" id="3.20.20.450">
    <property type="entry name" value="EAL domain"/>
    <property type="match status" value="1"/>
</dbReference>
<evidence type="ECO:0000256" key="1">
    <source>
        <dbReference type="SAM" id="MobiDB-lite"/>
    </source>
</evidence>
<dbReference type="InterPro" id="IPR000014">
    <property type="entry name" value="PAS"/>
</dbReference>
<dbReference type="InterPro" id="IPR001633">
    <property type="entry name" value="EAL_dom"/>
</dbReference>
<dbReference type="NCBIfam" id="TIGR00229">
    <property type="entry name" value="sensory_box"/>
    <property type="match status" value="1"/>
</dbReference>
<dbReference type="Gene3D" id="3.30.450.20">
    <property type="entry name" value="PAS domain"/>
    <property type="match status" value="2"/>
</dbReference>
<dbReference type="PROSITE" id="PS50113">
    <property type="entry name" value="PAC"/>
    <property type="match status" value="1"/>
</dbReference>
<evidence type="ECO:0000313" key="8">
    <source>
        <dbReference type="Proteomes" id="UP000334019"/>
    </source>
</evidence>
<dbReference type="InterPro" id="IPR052155">
    <property type="entry name" value="Biofilm_reg_signaling"/>
</dbReference>
<keyword evidence="2" id="KW-0812">Transmembrane</keyword>
<dbReference type="InterPro" id="IPR000700">
    <property type="entry name" value="PAS-assoc_C"/>
</dbReference>
<dbReference type="FunFam" id="3.30.70.270:FF:000001">
    <property type="entry name" value="Diguanylate cyclase domain protein"/>
    <property type="match status" value="1"/>
</dbReference>
<keyword evidence="8" id="KW-1185">Reference proteome</keyword>
<evidence type="ECO:0000259" key="5">
    <source>
        <dbReference type="PROSITE" id="PS50883"/>
    </source>
</evidence>
<dbReference type="NCBIfam" id="TIGR00254">
    <property type="entry name" value="GGDEF"/>
    <property type="match status" value="1"/>
</dbReference>
<dbReference type="PROSITE" id="PS50883">
    <property type="entry name" value="EAL"/>
    <property type="match status" value="1"/>
</dbReference>
<evidence type="ECO:0000259" key="4">
    <source>
        <dbReference type="PROSITE" id="PS50113"/>
    </source>
</evidence>
<dbReference type="InterPro" id="IPR043128">
    <property type="entry name" value="Rev_trsase/Diguanyl_cyclase"/>
</dbReference>
<keyword evidence="2" id="KW-1133">Transmembrane helix</keyword>
<feature type="transmembrane region" description="Helical" evidence="2">
    <location>
        <begin position="45"/>
        <end position="65"/>
    </location>
</feature>
<dbReference type="Pfam" id="PF00990">
    <property type="entry name" value="GGDEF"/>
    <property type="match status" value="1"/>
</dbReference>
<dbReference type="SUPFAM" id="SSF55785">
    <property type="entry name" value="PYP-like sensor domain (PAS domain)"/>
    <property type="match status" value="2"/>
</dbReference>
<keyword evidence="2" id="KW-0472">Membrane</keyword>
<dbReference type="AlphaFoldDB" id="A0A5Q2RP96"/>
<reference evidence="7 8" key="1">
    <citation type="submission" date="2019-11" db="EMBL/GenBank/DDBJ databases">
        <authorList>
            <person name="He Y."/>
        </authorList>
    </citation>
    <scope>NUCLEOTIDE SEQUENCE [LARGE SCALE GENOMIC DNA]</scope>
    <source>
        <strain evidence="7 8">SCSIO 58843</strain>
    </source>
</reference>
<feature type="transmembrane region" description="Helical" evidence="2">
    <location>
        <begin position="101"/>
        <end position="119"/>
    </location>
</feature>
<dbReference type="SUPFAM" id="SSF55073">
    <property type="entry name" value="Nucleotide cyclase"/>
    <property type="match status" value="1"/>
</dbReference>
<dbReference type="CDD" id="cd01949">
    <property type="entry name" value="GGDEF"/>
    <property type="match status" value="1"/>
</dbReference>
<dbReference type="RefSeq" id="WP_153760033.1">
    <property type="nucleotide sequence ID" value="NZ_CP045851.1"/>
</dbReference>
<dbReference type="PANTHER" id="PTHR44757">
    <property type="entry name" value="DIGUANYLATE CYCLASE DGCP"/>
    <property type="match status" value="1"/>
</dbReference>
<evidence type="ECO:0000259" key="3">
    <source>
        <dbReference type="PROSITE" id="PS50112"/>
    </source>
</evidence>
<dbReference type="SMART" id="SM00091">
    <property type="entry name" value="PAS"/>
    <property type="match status" value="2"/>
</dbReference>
<gene>
    <name evidence="7" type="ORF">GH723_12930</name>
</gene>
<feature type="region of interest" description="Disordered" evidence="1">
    <location>
        <begin position="1"/>
        <end position="27"/>
    </location>
</feature>
<feature type="domain" description="PAS" evidence="3">
    <location>
        <begin position="230"/>
        <end position="267"/>
    </location>
</feature>
<dbReference type="InterPro" id="IPR035919">
    <property type="entry name" value="EAL_sf"/>
</dbReference>
<accession>A0A5Q2RP96</accession>
<feature type="transmembrane region" description="Helical" evidence="2">
    <location>
        <begin position="157"/>
        <end position="185"/>
    </location>
</feature>
<dbReference type="InterPro" id="IPR013655">
    <property type="entry name" value="PAS_fold_3"/>
</dbReference>
<feature type="domain" description="GGDEF" evidence="6">
    <location>
        <begin position="478"/>
        <end position="610"/>
    </location>
</feature>
<dbReference type="Pfam" id="PF08447">
    <property type="entry name" value="PAS_3"/>
    <property type="match status" value="1"/>
</dbReference>
<dbReference type="SMART" id="SM00052">
    <property type="entry name" value="EAL"/>
    <property type="match status" value="1"/>
</dbReference>
<dbReference type="PANTHER" id="PTHR44757:SF2">
    <property type="entry name" value="BIOFILM ARCHITECTURE MAINTENANCE PROTEIN MBAA"/>
    <property type="match status" value="1"/>
</dbReference>
<dbReference type="KEGG" id="atq:GH723_12930"/>
<dbReference type="Gene3D" id="3.30.70.270">
    <property type="match status" value="1"/>
</dbReference>
<dbReference type="SMART" id="SM00267">
    <property type="entry name" value="GGDEF"/>
    <property type="match status" value="1"/>
</dbReference>
<evidence type="ECO:0000259" key="6">
    <source>
        <dbReference type="PROSITE" id="PS50887"/>
    </source>
</evidence>
<dbReference type="InterPro" id="IPR000160">
    <property type="entry name" value="GGDEF_dom"/>
</dbReference>